<accession>A0A0F9IV46</accession>
<sequence>MIVFHIISLELDVFSIISEIKSNGDDAIIKFAKNYDNL</sequence>
<comment type="caution">
    <text evidence="1">The sequence shown here is derived from an EMBL/GenBank/DDBJ whole genome shotgun (WGS) entry which is preliminary data.</text>
</comment>
<reference evidence="1" key="1">
    <citation type="journal article" date="2015" name="Nature">
        <title>Complex archaea that bridge the gap between prokaryotes and eukaryotes.</title>
        <authorList>
            <person name="Spang A."/>
            <person name="Saw J.H."/>
            <person name="Jorgensen S.L."/>
            <person name="Zaremba-Niedzwiedzka K."/>
            <person name="Martijn J."/>
            <person name="Lind A.E."/>
            <person name="van Eijk R."/>
            <person name="Schleper C."/>
            <person name="Guy L."/>
            <person name="Ettema T.J."/>
        </authorList>
    </citation>
    <scope>NUCLEOTIDE SEQUENCE</scope>
</reference>
<protein>
    <submittedName>
        <fullName evidence="1">Uncharacterized protein</fullName>
    </submittedName>
</protein>
<dbReference type="EMBL" id="LAZR01011530">
    <property type="protein sequence ID" value="KKM61198.1"/>
    <property type="molecule type" value="Genomic_DNA"/>
</dbReference>
<proteinExistence type="predicted"/>
<name>A0A0F9IV46_9ZZZZ</name>
<dbReference type="AlphaFoldDB" id="A0A0F9IV46"/>
<gene>
    <name evidence="1" type="ORF">LCGC14_1534140</name>
</gene>
<organism evidence="1">
    <name type="scientific">marine sediment metagenome</name>
    <dbReference type="NCBI Taxonomy" id="412755"/>
    <lineage>
        <taxon>unclassified sequences</taxon>
        <taxon>metagenomes</taxon>
        <taxon>ecological metagenomes</taxon>
    </lineage>
</organism>
<evidence type="ECO:0000313" key="1">
    <source>
        <dbReference type="EMBL" id="KKM61198.1"/>
    </source>
</evidence>